<evidence type="ECO:0000313" key="2">
    <source>
        <dbReference type="EMBL" id="KXH45448.1"/>
    </source>
</evidence>
<dbReference type="Proteomes" id="UP000070054">
    <property type="component" value="Unassembled WGS sequence"/>
</dbReference>
<feature type="region of interest" description="Disordered" evidence="1">
    <location>
        <begin position="1"/>
        <end position="36"/>
    </location>
</feature>
<proteinExistence type="predicted"/>
<protein>
    <submittedName>
        <fullName evidence="2">Uncharacterized protein</fullName>
    </submittedName>
</protein>
<comment type="caution">
    <text evidence="2">The sequence shown here is derived from an EMBL/GenBank/DDBJ whole genome shotgun (WGS) entry which is preliminary data.</text>
</comment>
<sequence length="113" mass="12934">MIAAPPGQKSYTLLAQVSDNEDNHDDKEYEEYKDDEDDSVEILGASSVDSFVDDNEEKNEEKLADITALKKVFLDIDEGFAVQKREREEDRAARNEDKKARPKKRKLAQKAED</sequence>
<dbReference type="EMBL" id="JEMN01001178">
    <property type="protein sequence ID" value="KXH45448.1"/>
    <property type="molecule type" value="Genomic_DNA"/>
</dbReference>
<gene>
    <name evidence="2" type="ORF">CNYM01_00837</name>
</gene>
<dbReference type="AlphaFoldDB" id="A0A135TBH0"/>
<accession>A0A135TBH0</accession>
<evidence type="ECO:0000313" key="3">
    <source>
        <dbReference type="Proteomes" id="UP000070054"/>
    </source>
</evidence>
<feature type="region of interest" description="Disordered" evidence="1">
    <location>
        <begin position="85"/>
        <end position="113"/>
    </location>
</feature>
<feature type="compositionally biased region" description="Basic residues" evidence="1">
    <location>
        <begin position="100"/>
        <end position="113"/>
    </location>
</feature>
<reference evidence="2 3" key="1">
    <citation type="submission" date="2014-02" db="EMBL/GenBank/DDBJ databases">
        <title>The genome sequence of Colletotrichum nymphaeae SA-01.</title>
        <authorList>
            <person name="Baroncelli R."/>
            <person name="Thon M.R."/>
        </authorList>
    </citation>
    <scope>NUCLEOTIDE SEQUENCE [LARGE SCALE GENOMIC DNA]</scope>
    <source>
        <strain evidence="2 3">SA-01</strain>
    </source>
</reference>
<feature type="compositionally biased region" description="Acidic residues" evidence="1">
    <location>
        <begin position="19"/>
        <end position="36"/>
    </location>
</feature>
<evidence type="ECO:0000256" key="1">
    <source>
        <dbReference type="SAM" id="MobiDB-lite"/>
    </source>
</evidence>
<feature type="compositionally biased region" description="Polar residues" evidence="1">
    <location>
        <begin position="9"/>
        <end position="18"/>
    </location>
</feature>
<name>A0A135TBH0_9PEZI</name>
<organism evidence="2 3">
    <name type="scientific">Colletotrichum nymphaeae SA-01</name>
    <dbReference type="NCBI Taxonomy" id="1460502"/>
    <lineage>
        <taxon>Eukaryota</taxon>
        <taxon>Fungi</taxon>
        <taxon>Dikarya</taxon>
        <taxon>Ascomycota</taxon>
        <taxon>Pezizomycotina</taxon>
        <taxon>Sordariomycetes</taxon>
        <taxon>Hypocreomycetidae</taxon>
        <taxon>Glomerellales</taxon>
        <taxon>Glomerellaceae</taxon>
        <taxon>Colletotrichum</taxon>
        <taxon>Colletotrichum acutatum species complex</taxon>
    </lineage>
</organism>
<feature type="compositionally biased region" description="Basic and acidic residues" evidence="1">
    <location>
        <begin position="85"/>
        <end position="99"/>
    </location>
</feature>
<keyword evidence="3" id="KW-1185">Reference proteome</keyword>